<dbReference type="PANTHER" id="PTHR35186:SF4">
    <property type="entry name" value="PRION-INHIBITION AND PROPAGATION HELO DOMAIN-CONTAINING PROTEIN"/>
    <property type="match status" value="1"/>
</dbReference>
<evidence type="ECO:0000313" key="2">
    <source>
        <dbReference type="EMBL" id="RPA73299.1"/>
    </source>
</evidence>
<reference evidence="2 3" key="1">
    <citation type="journal article" date="2018" name="Nat. Ecol. Evol.">
        <title>Pezizomycetes genomes reveal the molecular basis of ectomycorrhizal truffle lifestyle.</title>
        <authorList>
            <person name="Murat C."/>
            <person name="Payen T."/>
            <person name="Noel B."/>
            <person name="Kuo A."/>
            <person name="Morin E."/>
            <person name="Chen J."/>
            <person name="Kohler A."/>
            <person name="Krizsan K."/>
            <person name="Balestrini R."/>
            <person name="Da Silva C."/>
            <person name="Montanini B."/>
            <person name="Hainaut M."/>
            <person name="Levati E."/>
            <person name="Barry K.W."/>
            <person name="Belfiori B."/>
            <person name="Cichocki N."/>
            <person name="Clum A."/>
            <person name="Dockter R.B."/>
            <person name="Fauchery L."/>
            <person name="Guy J."/>
            <person name="Iotti M."/>
            <person name="Le Tacon F."/>
            <person name="Lindquist E.A."/>
            <person name="Lipzen A."/>
            <person name="Malagnac F."/>
            <person name="Mello A."/>
            <person name="Molinier V."/>
            <person name="Miyauchi S."/>
            <person name="Poulain J."/>
            <person name="Riccioni C."/>
            <person name="Rubini A."/>
            <person name="Sitrit Y."/>
            <person name="Splivallo R."/>
            <person name="Traeger S."/>
            <person name="Wang M."/>
            <person name="Zifcakova L."/>
            <person name="Wipf D."/>
            <person name="Zambonelli A."/>
            <person name="Paolocci F."/>
            <person name="Nowrousian M."/>
            <person name="Ottonello S."/>
            <person name="Baldrian P."/>
            <person name="Spatafora J.W."/>
            <person name="Henrissat B."/>
            <person name="Nagy L.G."/>
            <person name="Aury J.M."/>
            <person name="Wincker P."/>
            <person name="Grigoriev I.V."/>
            <person name="Bonfante P."/>
            <person name="Martin F.M."/>
        </authorList>
    </citation>
    <scope>NUCLEOTIDE SEQUENCE [LARGE SCALE GENOMIC DNA]</scope>
    <source>
        <strain evidence="2 3">RN42</strain>
    </source>
</reference>
<protein>
    <recommendedName>
        <fullName evidence="1">DUF7580 domain-containing protein</fullName>
    </recommendedName>
</protein>
<dbReference type="Proteomes" id="UP000275078">
    <property type="component" value="Unassembled WGS sequence"/>
</dbReference>
<dbReference type="AlphaFoldDB" id="A0A3N4HGY4"/>
<dbReference type="EMBL" id="ML119826">
    <property type="protein sequence ID" value="RPA73299.1"/>
    <property type="molecule type" value="Genomic_DNA"/>
</dbReference>
<evidence type="ECO:0000313" key="3">
    <source>
        <dbReference type="Proteomes" id="UP000275078"/>
    </source>
</evidence>
<gene>
    <name evidence="2" type="ORF">BJ508DRAFT_419100</name>
</gene>
<organism evidence="2 3">
    <name type="scientific">Ascobolus immersus RN42</name>
    <dbReference type="NCBI Taxonomy" id="1160509"/>
    <lineage>
        <taxon>Eukaryota</taxon>
        <taxon>Fungi</taxon>
        <taxon>Dikarya</taxon>
        <taxon>Ascomycota</taxon>
        <taxon>Pezizomycotina</taxon>
        <taxon>Pezizomycetes</taxon>
        <taxon>Pezizales</taxon>
        <taxon>Ascobolaceae</taxon>
        <taxon>Ascobolus</taxon>
    </lineage>
</organism>
<accession>A0A3N4HGY4</accession>
<dbReference type="Pfam" id="PF24476">
    <property type="entry name" value="DUF7580"/>
    <property type="match status" value="1"/>
</dbReference>
<keyword evidence="3" id="KW-1185">Reference proteome</keyword>
<feature type="domain" description="DUF7580" evidence="1">
    <location>
        <begin position="469"/>
        <end position="672"/>
    </location>
</feature>
<dbReference type="InterPro" id="IPR056002">
    <property type="entry name" value="DUF7580"/>
</dbReference>
<dbReference type="STRING" id="1160509.A0A3N4HGY4"/>
<evidence type="ECO:0000259" key="1">
    <source>
        <dbReference type="Pfam" id="PF24476"/>
    </source>
</evidence>
<dbReference type="PANTHER" id="PTHR35186">
    <property type="entry name" value="ANK_REP_REGION DOMAIN-CONTAINING PROTEIN"/>
    <property type="match status" value="1"/>
</dbReference>
<sequence length="675" mass="74558">MALEAAGLALGAIALVGPTISAFKTCSAIFMRRRKQIRELRRYADVISTEEHIFVNECILIISSFPGLDNDVAKAMVDDGDHPVWSDVDFQKHWLKYCQPYEAPILASKTTLETMGRKLDAVCARMDGDPDIAKASRLVAMYKWKAMWQLNGKEEMEELVKSIQSENARLTRLREQHHLLSALPRPRFKKLAIGTTSGDHLLRASKINEISKALYDDMANTVRCPCHVVYLQLQDIFDIAREVGNPTASGSTCAIKPTSHTLGSAKFRMIISRIGEQVEVPELDMGTCDCTSILVTSEFRSLEEVRETKVKQSGKAQAGVNKNSKKLRFMLPSRTVDGKENDLELGDSDPSSPMSFIEDCIRTIATPNTAKVAAASTQVTFAQASGFDIEKIGLQHTPAKSPQPGVGSESTTINDICRLMAEMDTAGPVTSNICLGYINNPGRLPACSQGYRHSVYRDIPAEPLRAARTSLATLLSPTPGRISIYDGDRYRMAHLLALSLFCLGGRPNTWFVDGWGSKDVLFFLRDGIQQGNNNPLETLRPFVMPCFSMDGDGQTMPASSSRKNTLARDPQLFSLAVVLVELAFGSPLDKITIPGRPACGSLEKDDELYSHAKSIFDTGLLVRQAGLKFSEVVERCFYGDFGVKPGETGFGNERMREKFYSTVIVLLKQRLEIFQ</sequence>
<dbReference type="OrthoDB" id="20872at2759"/>
<name>A0A3N4HGY4_ASCIM</name>
<proteinExistence type="predicted"/>